<dbReference type="AlphaFoldDB" id="A0A4Z1E3A9"/>
<evidence type="ECO:0000313" key="9">
    <source>
        <dbReference type="Proteomes" id="UP000297318"/>
    </source>
</evidence>
<organism evidence="8 9">
    <name type="scientific">Serinibacter arcticus</name>
    <dbReference type="NCBI Taxonomy" id="1655435"/>
    <lineage>
        <taxon>Bacteria</taxon>
        <taxon>Bacillati</taxon>
        <taxon>Actinomycetota</taxon>
        <taxon>Actinomycetes</taxon>
        <taxon>Micrococcales</taxon>
        <taxon>Beutenbergiaceae</taxon>
        <taxon>Serinibacter</taxon>
    </lineage>
</organism>
<protein>
    <recommendedName>
        <fullName evidence="3 7">Deoxyribose-phosphate aldolase</fullName>
        <ecNumber evidence="3 7">4.1.2.4</ecNumber>
    </recommendedName>
</protein>
<dbReference type="Proteomes" id="UP000297318">
    <property type="component" value="Unassembled WGS sequence"/>
</dbReference>
<comment type="caution">
    <text evidence="8">The sequence shown here is derived from an EMBL/GenBank/DDBJ whole genome shotgun (WGS) entry which is preliminary data.</text>
</comment>
<dbReference type="NCBIfam" id="TIGR00126">
    <property type="entry name" value="deoC"/>
    <property type="match status" value="1"/>
</dbReference>
<dbReference type="PANTHER" id="PTHR10889:SF3">
    <property type="entry name" value="DEOXYRIBOSE-PHOSPHATE ALDOLASE"/>
    <property type="match status" value="1"/>
</dbReference>
<comment type="pathway">
    <text evidence="1">Carbohydrate degradation; 2-deoxy-D-ribose 1-phosphate degradation; D-glyceraldehyde 3-phosphate and acetaldehyde from 2-deoxy-alpha-D-ribose 1-phosphate: step 2/2.</text>
</comment>
<name>A0A4Z1E3A9_9MICO</name>
<dbReference type="SUPFAM" id="SSF51569">
    <property type="entry name" value="Aldolase"/>
    <property type="match status" value="1"/>
</dbReference>
<proteinExistence type="inferred from homology"/>
<dbReference type="SMART" id="SM01133">
    <property type="entry name" value="DeoC"/>
    <property type="match status" value="1"/>
</dbReference>
<evidence type="ECO:0000256" key="5">
    <source>
        <dbReference type="ARBA" id="ARBA00023270"/>
    </source>
</evidence>
<dbReference type="InterPro" id="IPR011343">
    <property type="entry name" value="DeoC"/>
</dbReference>
<dbReference type="PIRSF" id="PIRSF001357">
    <property type="entry name" value="DeoC"/>
    <property type="match status" value="1"/>
</dbReference>
<evidence type="ECO:0000256" key="4">
    <source>
        <dbReference type="ARBA" id="ARBA00023239"/>
    </source>
</evidence>
<keyword evidence="9" id="KW-1185">Reference proteome</keyword>
<evidence type="ECO:0000256" key="2">
    <source>
        <dbReference type="ARBA" id="ARBA00009473"/>
    </source>
</evidence>
<dbReference type="InterPro" id="IPR013785">
    <property type="entry name" value="Aldolase_TIM"/>
</dbReference>
<comment type="similarity">
    <text evidence="2">Belongs to the DeoC/FbaB aldolase family. DeoC type 2 subfamily.</text>
</comment>
<evidence type="ECO:0000256" key="3">
    <source>
        <dbReference type="ARBA" id="ARBA00012515"/>
    </source>
</evidence>
<dbReference type="EC" id="4.1.2.4" evidence="3 7"/>
<dbReference type="GO" id="GO:0005737">
    <property type="term" value="C:cytoplasm"/>
    <property type="evidence" value="ECO:0007669"/>
    <property type="project" value="InterPro"/>
</dbReference>
<evidence type="ECO:0000313" key="8">
    <source>
        <dbReference type="EMBL" id="TGO05242.1"/>
    </source>
</evidence>
<dbReference type="GO" id="GO:0004139">
    <property type="term" value="F:deoxyribose-phosphate aldolase activity"/>
    <property type="evidence" value="ECO:0007669"/>
    <property type="project" value="UniProtKB-UniRule"/>
</dbReference>
<accession>A0A4Z1E3A9</accession>
<dbReference type="InterPro" id="IPR002915">
    <property type="entry name" value="DeoC/FbaB/LacD_aldolase"/>
</dbReference>
<dbReference type="GO" id="GO:0016052">
    <property type="term" value="P:carbohydrate catabolic process"/>
    <property type="evidence" value="ECO:0007669"/>
    <property type="project" value="TreeGrafter"/>
</dbReference>
<dbReference type="PANTHER" id="PTHR10889">
    <property type="entry name" value="DEOXYRIBOSE-PHOSPHATE ALDOLASE"/>
    <property type="match status" value="1"/>
</dbReference>
<keyword evidence="5" id="KW-0704">Schiff base</keyword>
<comment type="catalytic activity">
    <reaction evidence="6">
        <text>2-deoxy-D-ribose 5-phosphate = D-glyceraldehyde 3-phosphate + acetaldehyde</text>
        <dbReference type="Rhea" id="RHEA:12821"/>
        <dbReference type="ChEBI" id="CHEBI:15343"/>
        <dbReference type="ChEBI" id="CHEBI:59776"/>
        <dbReference type="ChEBI" id="CHEBI:62877"/>
        <dbReference type="EC" id="4.1.2.4"/>
    </reaction>
</comment>
<evidence type="ECO:0000256" key="6">
    <source>
        <dbReference type="ARBA" id="ARBA00048791"/>
    </source>
</evidence>
<dbReference type="EMBL" id="RHPJ01000002">
    <property type="protein sequence ID" value="TGO05242.1"/>
    <property type="molecule type" value="Genomic_DNA"/>
</dbReference>
<evidence type="ECO:0000256" key="7">
    <source>
        <dbReference type="NCBIfam" id="TIGR00126"/>
    </source>
</evidence>
<dbReference type="Gene3D" id="3.20.20.70">
    <property type="entry name" value="Aldolase class I"/>
    <property type="match status" value="1"/>
</dbReference>
<dbReference type="GO" id="GO:0009264">
    <property type="term" value="P:deoxyribonucleotide catabolic process"/>
    <property type="evidence" value="ECO:0007669"/>
    <property type="project" value="UniProtKB-UniRule"/>
</dbReference>
<keyword evidence="4" id="KW-0456">Lyase</keyword>
<sequence>MDGMTRTDADVAALALATLDLTDLGDDTSLENALALAHRAAEHGTAAVCVWPRYVAASAEALAGTGVKVATVVNFPSGEEAVALVVATTTRAIADGADEIDVVLPYRAFLAADVAAAESVLDGVREAAGDAVVKVIVESGELQATPVIEAAARLAIDHGAQFVKTSTGKSPVSATPEAAEAILGVIAALPAGSARVGFKASGGIRSVADARVYVEIADRLLGEDWISADTFRFGASSLLDDVLRVLDGRASEAPASPTAY</sequence>
<reference evidence="8 9" key="1">
    <citation type="submission" date="2018-11" db="EMBL/GenBank/DDBJ databases">
        <title>Complete genome sequencing of the Actinobacteria Serinibacter sp. K3-2.</title>
        <authorList>
            <person name="Rakitin A.L."/>
            <person name="Beletsky A.V."/>
            <person name="Mardanov A.V."/>
            <person name="Ravin N.V."/>
            <person name="Gromova A.S."/>
            <person name="Filippova S.N."/>
            <person name="Gal'Chenko V.F."/>
        </authorList>
    </citation>
    <scope>NUCLEOTIDE SEQUENCE [LARGE SCALE GENOMIC DNA]</scope>
    <source>
        <strain evidence="8 9">K3-2</strain>
    </source>
</reference>
<gene>
    <name evidence="8" type="ORF">SERN_1246</name>
</gene>
<dbReference type="Pfam" id="PF01791">
    <property type="entry name" value="DeoC"/>
    <property type="match status" value="1"/>
</dbReference>
<evidence type="ECO:0000256" key="1">
    <source>
        <dbReference type="ARBA" id="ARBA00004816"/>
    </source>
</evidence>